<evidence type="ECO:0000313" key="4">
    <source>
        <dbReference type="Proteomes" id="UP000799771"/>
    </source>
</evidence>
<feature type="compositionally biased region" description="Polar residues" evidence="1">
    <location>
        <begin position="1"/>
        <end position="13"/>
    </location>
</feature>
<dbReference type="AlphaFoldDB" id="A0A6A6AT49"/>
<dbReference type="PANTHER" id="PTHR40370">
    <property type="entry name" value="EXPRESSED PROTEIN"/>
    <property type="match status" value="1"/>
</dbReference>
<dbReference type="PANTHER" id="PTHR40370:SF1">
    <property type="entry name" value="DUF3074 DOMAIN-CONTAINING PROTEIN"/>
    <property type="match status" value="1"/>
</dbReference>
<organism evidence="3 4">
    <name type="scientific">Dothidotthia symphoricarpi CBS 119687</name>
    <dbReference type="NCBI Taxonomy" id="1392245"/>
    <lineage>
        <taxon>Eukaryota</taxon>
        <taxon>Fungi</taxon>
        <taxon>Dikarya</taxon>
        <taxon>Ascomycota</taxon>
        <taxon>Pezizomycotina</taxon>
        <taxon>Dothideomycetes</taxon>
        <taxon>Pleosporomycetidae</taxon>
        <taxon>Pleosporales</taxon>
        <taxon>Dothidotthiaceae</taxon>
        <taxon>Dothidotthia</taxon>
    </lineage>
</organism>
<gene>
    <name evidence="3" type="ORF">P153DRAFT_280301</name>
</gene>
<dbReference type="OrthoDB" id="6423603at2759"/>
<feature type="domain" description="DUF3074" evidence="2">
    <location>
        <begin position="119"/>
        <end position="316"/>
    </location>
</feature>
<dbReference type="Pfam" id="PF11274">
    <property type="entry name" value="DUF3074"/>
    <property type="match status" value="1"/>
</dbReference>
<evidence type="ECO:0000256" key="1">
    <source>
        <dbReference type="SAM" id="MobiDB-lite"/>
    </source>
</evidence>
<sequence>MSNHKVSHNSGIDTGNFPGRRRAGFAARKYLKLEPSLTFRQVPHHPEFPLPPEQHTVELAQFLKAVLKEAVSVDFDNDFAAKAPWNDNAVIMMPLPSGSEKSTTIRVEKKLMNEDKDQWLVRRSTHSELDVDFTELDELLRVEHSRNEMAYSPSVFDANMLLTWDSGALTEAASTFKEELVVRNVKMDIFQIFHTMHRLFSGLDRQRDRVYHVLVISAKVPYNTEDHWNRSQSYIIQLPIDIASFRHIESMTKRSHMSKGHYCFDTDVKTVALLPDKVQLSKVGLELVEGAYVSMERLRRPTDPQSWHNQWDKMMRADDKYSSGVSRAGTRSFLTRLIGAEDVYCVFRHIAQQRQAELESTRHRLGGH</sequence>
<proteinExistence type="predicted"/>
<protein>
    <recommendedName>
        <fullName evidence="2">DUF3074 domain-containing protein</fullName>
    </recommendedName>
</protein>
<evidence type="ECO:0000259" key="2">
    <source>
        <dbReference type="Pfam" id="PF11274"/>
    </source>
</evidence>
<name>A0A6A6AT49_9PLEO</name>
<keyword evidence="4" id="KW-1185">Reference proteome</keyword>
<feature type="region of interest" description="Disordered" evidence="1">
    <location>
        <begin position="1"/>
        <end position="20"/>
    </location>
</feature>
<dbReference type="GeneID" id="54403500"/>
<dbReference type="RefSeq" id="XP_033528414.1">
    <property type="nucleotide sequence ID" value="XM_033663068.1"/>
</dbReference>
<dbReference type="EMBL" id="ML977498">
    <property type="protein sequence ID" value="KAF2134027.1"/>
    <property type="molecule type" value="Genomic_DNA"/>
</dbReference>
<dbReference type="InterPro" id="IPR024500">
    <property type="entry name" value="DUF3074"/>
</dbReference>
<evidence type="ECO:0000313" key="3">
    <source>
        <dbReference type="EMBL" id="KAF2134027.1"/>
    </source>
</evidence>
<accession>A0A6A6AT49</accession>
<reference evidence="3" key="1">
    <citation type="journal article" date="2020" name="Stud. Mycol.">
        <title>101 Dothideomycetes genomes: a test case for predicting lifestyles and emergence of pathogens.</title>
        <authorList>
            <person name="Haridas S."/>
            <person name="Albert R."/>
            <person name="Binder M."/>
            <person name="Bloem J."/>
            <person name="Labutti K."/>
            <person name="Salamov A."/>
            <person name="Andreopoulos B."/>
            <person name="Baker S."/>
            <person name="Barry K."/>
            <person name="Bills G."/>
            <person name="Bluhm B."/>
            <person name="Cannon C."/>
            <person name="Castanera R."/>
            <person name="Culley D."/>
            <person name="Daum C."/>
            <person name="Ezra D."/>
            <person name="Gonzalez J."/>
            <person name="Henrissat B."/>
            <person name="Kuo A."/>
            <person name="Liang C."/>
            <person name="Lipzen A."/>
            <person name="Lutzoni F."/>
            <person name="Magnuson J."/>
            <person name="Mondo S."/>
            <person name="Nolan M."/>
            <person name="Ohm R."/>
            <person name="Pangilinan J."/>
            <person name="Park H.-J."/>
            <person name="Ramirez L."/>
            <person name="Alfaro M."/>
            <person name="Sun H."/>
            <person name="Tritt A."/>
            <person name="Yoshinaga Y."/>
            <person name="Zwiers L.-H."/>
            <person name="Turgeon B."/>
            <person name="Goodwin S."/>
            <person name="Spatafora J."/>
            <person name="Crous P."/>
            <person name="Grigoriev I."/>
        </authorList>
    </citation>
    <scope>NUCLEOTIDE SEQUENCE</scope>
    <source>
        <strain evidence="3">CBS 119687</strain>
    </source>
</reference>
<dbReference type="Proteomes" id="UP000799771">
    <property type="component" value="Unassembled WGS sequence"/>
</dbReference>